<evidence type="ECO:0000313" key="3">
    <source>
        <dbReference type="EMBL" id="ONN72686.1"/>
    </source>
</evidence>
<evidence type="ECO:0000313" key="4">
    <source>
        <dbReference type="Proteomes" id="UP000189310"/>
    </source>
</evidence>
<evidence type="ECO:0000259" key="2">
    <source>
        <dbReference type="Pfam" id="PF12728"/>
    </source>
</evidence>
<dbReference type="InterPro" id="IPR041657">
    <property type="entry name" value="HTH_17"/>
</dbReference>
<dbReference type="Proteomes" id="UP000189310">
    <property type="component" value="Unassembled WGS sequence"/>
</dbReference>
<reference evidence="3 4" key="1">
    <citation type="submission" date="2017-01" db="EMBL/GenBank/DDBJ databases">
        <title>Pseudomonas psychrotolerans genome sequencing and assembly.</title>
        <authorList>
            <person name="Vyas B."/>
            <person name="Mayilraj S."/>
        </authorList>
    </citation>
    <scope>NUCLEOTIDE SEQUENCE [LARGE SCALE GENOMIC DNA]</scope>
    <source>
        <strain evidence="3 4">SDS18</strain>
    </source>
</reference>
<dbReference type="NCBIfam" id="NF040582">
    <property type="entry name" value="STY4528_fam"/>
    <property type="match status" value="1"/>
</dbReference>
<feature type="region of interest" description="Disordered" evidence="1">
    <location>
        <begin position="223"/>
        <end position="258"/>
    </location>
</feature>
<dbReference type="NCBIfam" id="TIGR01764">
    <property type="entry name" value="excise"/>
    <property type="match status" value="1"/>
</dbReference>
<keyword evidence="4" id="KW-1185">Reference proteome</keyword>
<accession>A0ABX3IWD8</accession>
<organism evidence="3 4">
    <name type="scientific">Pseudomonas oryzihabitans</name>
    <dbReference type="NCBI Taxonomy" id="47885"/>
    <lineage>
        <taxon>Bacteria</taxon>
        <taxon>Pseudomonadati</taxon>
        <taxon>Pseudomonadota</taxon>
        <taxon>Gammaproteobacteria</taxon>
        <taxon>Pseudomonadales</taxon>
        <taxon>Pseudomonadaceae</taxon>
        <taxon>Pseudomonas</taxon>
    </lineage>
</organism>
<proteinExistence type="predicted"/>
<feature type="domain" description="Helix-turn-helix" evidence="2">
    <location>
        <begin position="383"/>
        <end position="431"/>
    </location>
</feature>
<name>A0ABX3IWD8_9PSED</name>
<dbReference type="Pfam" id="PF12728">
    <property type="entry name" value="HTH_17"/>
    <property type="match status" value="1"/>
</dbReference>
<evidence type="ECO:0000256" key="1">
    <source>
        <dbReference type="SAM" id="MobiDB-lite"/>
    </source>
</evidence>
<sequence length="453" mass="50429">MAHEALRRATPAPLTAVFNDVLRTLKPSPKADGTPQDGFLYSGNRHDSLPRALLLDRRLTPLERNAWQVLHVLLDHSGLTAFPTYERLRPYLAVMPCATQASNETVARALALLRLTRWLSLVRRQRDPHTGRIQGNLYVLHDEPLTPFEAIQLDPDYLKLVSQALSHAAKTVQVVARQVLKEVTEDPQVNQRSLPSRLQIIAQRLAQQGWADKGVLAVMDPEIPKSEDSTPAPPSDSETGAIPDSNDTLRNPKADRTVRKVDKELVRTKMTESNDLVLPPRFLTLDREQQSGALAALKPVEPAQRQAILDEWAARCATATESSRQIAAFVSTKLDTQRIELVDETQQRQVVELPTLALKLLGDILSELALGNAVKVVPIHAELTTQECADMLNVSRPHVVKLLDECQIPHTKTGSHRRIKFTDLMVYKAARDRASQDAMEELAAHAQALNMGY</sequence>
<dbReference type="EMBL" id="MTLN01000002">
    <property type="protein sequence ID" value="ONN72686.1"/>
    <property type="molecule type" value="Genomic_DNA"/>
</dbReference>
<protein>
    <recommendedName>
        <fullName evidence="2">Helix-turn-helix domain-containing protein</fullName>
    </recommendedName>
</protein>
<dbReference type="InterPro" id="IPR047749">
    <property type="entry name" value="STY4528-like"/>
</dbReference>
<dbReference type="InterPro" id="IPR010093">
    <property type="entry name" value="SinI_DNA-bd"/>
</dbReference>
<comment type="caution">
    <text evidence="3">The sequence shown here is derived from an EMBL/GenBank/DDBJ whole genome shotgun (WGS) entry which is preliminary data.</text>
</comment>
<gene>
    <name evidence="3" type="ORF">BVL52_02605</name>
</gene>